<gene>
    <name evidence="2" type="ORF">NCTC10124_00578</name>
</gene>
<reference evidence="3" key="1">
    <citation type="submission" date="2018-06" db="EMBL/GenBank/DDBJ databases">
        <authorList>
            <consortium name="Pathogen Informatics"/>
        </authorList>
    </citation>
    <scope>NUCLEOTIDE SEQUENCE [LARGE SCALE GENOMIC DNA]</scope>
    <source>
        <strain evidence="3">NCTC10124</strain>
    </source>
</reference>
<dbReference type="AlphaFoldDB" id="A0A3B0PT44"/>
<accession>A0A3B0PT44</accession>
<sequence length="32" mass="3542">MPKIVVEGYQPAGHGNNKDTNETANKTKLEAW</sequence>
<protein>
    <submittedName>
        <fullName evidence="2">Uncharacterized protein</fullName>
    </submittedName>
</protein>
<name>A0A3B0PT44_MYCSY</name>
<feature type="non-terminal residue" evidence="2">
    <location>
        <position position="32"/>
    </location>
</feature>
<evidence type="ECO:0000313" key="2">
    <source>
        <dbReference type="EMBL" id="SYV92851.1"/>
    </source>
</evidence>
<evidence type="ECO:0000313" key="3">
    <source>
        <dbReference type="Proteomes" id="UP000259328"/>
    </source>
</evidence>
<feature type="compositionally biased region" description="Basic and acidic residues" evidence="1">
    <location>
        <begin position="16"/>
        <end position="32"/>
    </location>
</feature>
<evidence type="ECO:0000256" key="1">
    <source>
        <dbReference type="SAM" id="MobiDB-lite"/>
    </source>
</evidence>
<feature type="region of interest" description="Disordered" evidence="1">
    <location>
        <begin position="1"/>
        <end position="32"/>
    </location>
</feature>
<organism evidence="2 3">
    <name type="scientific">Mycoplasmopsis synoviae</name>
    <name type="common">Mycoplasma synoviae</name>
    <dbReference type="NCBI Taxonomy" id="2109"/>
    <lineage>
        <taxon>Bacteria</taxon>
        <taxon>Bacillati</taxon>
        <taxon>Mycoplasmatota</taxon>
        <taxon>Mycoplasmoidales</taxon>
        <taxon>Metamycoplasmataceae</taxon>
        <taxon>Mycoplasmopsis</taxon>
    </lineage>
</organism>
<dbReference type="EMBL" id="LS991953">
    <property type="protein sequence ID" value="SYV92851.1"/>
    <property type="molecule type" value="Genomic_DNA"/>
</dbReference>
<proteinExistence type="predicted"/>
<dbReference type="Proteomes" id="UP000259328">
    <property type="component" value="Chromosome"/>
</dbReference>